<sequence>MVARKQRTTQVNSMMTNSDGENSPLPLLEVNKFSEPGSLLLITAWVKMIAHNSKPDITKLNGTICAPELKEALRFWIKKYSANSLWIKRLDESLLAVETFLGFCIHGSISEDKGNDETSMNLVVSKESIYEQLSQFWRLENIGIETEKNTMDILEREILKSFKSSIEFNGNRYKVRLPWKPEMKHLLNGNRSVALDRHSKLVKRFNRDTLLFKYYVKIIDYYENENIIEPMIETPKVQESHLTFYLPHTYVKRLDKTTTKFCTVFDGSSHGENQLSLNDCLHSSVNFNPDLLELILKFRANPMAYTADIQKAFLQIELHERDRNVARFFWTENPSDYDHKNLQIYRLTRVLFGLTSSPFIGQENVDKALQTSLESIDIFKEAGMCHLENDTNSKELERLWTENKVPVEDSNYLSDQGVVPLKVLGVCWDNKEDKFYFDISKLVEFLSKNYCTKKSHPDRFKPFVKNRVEEIQKLSDTSDWNHCPGKENPANFLTRDSQDILRISTRLEEVDIAMGEKQPILLPAKSKFIKLLVMRKPIATFHSVVSATLTQIRRKFWIPKARQLVKRIIKFSNASRLDENKVQPHVFQLLEILPNSPIVDPTIINPIKSPIVNSIDPPVVSPIDSPVVNPIDPLFEDVPTMDPDNSVGNYVELPPGETYLDEYYLTPEYARTLFQHEK</sequence>
<evidence type="ECO:0000256" key="1">
    <source>
        <dbReference type="SAM" id="MobiDB-lite"/>
    </source>
</evidence>
<dbReference type="EMBL" id="BMAW01102198">
    <property type="protein sequence ID" value="GFT03111.1"/>
    <property type="molecule type" value="Genomic_DNA"/>
</dbReference>
<evidence type="ECO:0008006" key="4">
    <source>
        <dbReference type="Google" id="ProtNLM"/>
    </source>
</evidence>
<keyword evidence="3" id="KW-1185">Reference proteome</keyword>
<accession>A0A8X6N9W9</accession>
<proteinExistence type="predicted"/>
<reference evidence="2" key="1">
    <citation type="submission" date="2020-08" db="EMBL/GenBank/DDBJ databases">
        <title>Multicomponent nature underlies the extraordinary mechanical properties of spider dragline silk.</title>
        <authorList>
            <person name="Kono N."/>
            <person name="Nakamura H."/>
            <person name="Mori M."/>
            <person name="Yoshida Y."/>
            <person name="Ohtoshi R."/>
            <person name="Malay A.D."/>
            <person name="Moran D.A.P."/>
            <person name="Tomita M."/>
            <person name="Numata K."/>
            <person name="Arakawa K."/>
        </authorList>
    </citation>
    <scope>NUCLEOTIDE SEQUENCE</scope>
</reference>
<organism evidence="2 3">
    <name type="scientific">Nephila pilipes</name>
    <name type="common">Giant wood spider</name>
    <name type="synonym">Nephila maculata</name>
    <dbReference type="NCBI Taxonomy" id="299642"/>
    <lineage>
        <taxon>Eukaryota</taxon>
        <taxon>Metazoa</taxon>
        <taxon>Ecdysozoa</taxon>
        <taxon>Arthropoda</taxon>
        <taxon>Chelicerata</taxon>
        <taxon>Arachnida</taxon>
        <taxon>Araneae</taxon>
        <taxon>Araneomorphae</taxon>
        <taxon>Entelegynae</taxon>
        <taxon>Araneoidea</taxon>
        <taxon>Nephilidae</taxon>
        <taxon>Nephila</taxon>
    </lineage>
</organism>
<comment type="caution">
    <text evidence="2">The sequence shown here is derived from an EMBL/GenBank/DDBJ whole genome shotgun (WGS) entry which is preliminary data.</text>
</comment>
<dbReference type="InterPro" id="IPR043128">
    <property type="entry name" value="Rev_trsase/Diguanyl_cyclase"/>
</dbReference>
<evidence type="ECO:0000313" key="2">
    <source>
        <dbReference type="EMBL" id="GFT03111.1"/>
    </source>
</evidence>
<dbReference type="Gene3D" id="3.10.10.10">
    <property type="entry name" value="HIV Type 1 Reverse Transcriptase, subunit A, domain 1"/>
    <property type="match status" value="1"/>
</dbReference>
<evidence type="ECO:0000313" key="3">
    <source>
        <dbReference type="Proteomes" id="UP000887013"/>
    </source>
</evidence>
<dbReference type="OrthoDB" id="6436442at2759"/>
<dbReference type="SUPFAM" id="SSF56672">
    <property type="entry name" value="DNA/RNA polymerases"/>
    <property type="match status" value="1"/>
</dbReference>
<dbReference type="GO" id="GO:0071897">
    <property type="term" value="P:DNA biosynthetic process"/>
    <property type="evidence" value="ECO:0007669"/>
    <property type="project" value="UniProtKB-ARBA"/>
</dbReference>
<name>A0A8X6N9W9_NEPPI</name>
<dbReference type="PANTHER" id="PTHR47331:SF1">
    <property type="entry name" value="GAG-LIKE PROTEIN"/>
    <property type="match status" value="1"/>
</dbReference>
<dbReference type="PANTHER" id="PTHR47331">
    <property type="entry name" value="PHD-TYPE DOMAIN-CONTAINING PROTEIN"/>
    <property type="match status" value="1"/>
</dbReference>
<feature type="region of interest" description="Disordered" evidence="1">
    <location>
        <begin position="1"/>
        <end position="23"/>
    </location>
</feature>
<dbReference type="InterPro" id="IPR043502">
    <property type="entry name" value="DNA/RNA_pol_sf"/>
</dbReference>
<feature type="compositionally biased region" description="Polar residues" evidence="1">
    <location>
        <begin position="8"/>
        <end position="21"/>
    </location>
</feature>
<protein>
    <recommendedName>
        <fullName evidence="4">Reverse transcriptase domain-containing protein</fullName>
    </recommendedName>
</protein>
<gene>
    <name evidence="2" type="primary">AVEN_172859_1</name>
    <name evidence="2" type="ORF">NPIL_305171</name>
</gene>
<dbReference type="Proteomes" id="UP000887013">
    <property type="component" value="Unassembled WGS sequence"/>
</dbReference>
<dbReference type="Gene3D" id="3.30.70.270">
    <property type="match status" value="1"/>
</dbReference>
<dbReference type="AlphaFoldDB" id="A0A8X6N9W9"/>